<reference evidence="1 2" key="1">
    <citation type="journal article" date="2014" name="Genome Announc.">
        <title>The Complete Genome Sequence of Pseudomonas putida NBRC 14164T Confirms High Intraspecies Variation.</title>
        <authorList>
            <person name="Ohji S."/>
            <person name="Yamazoe A."/>
            <person name="Hosoyama A."/>
            <person name="Tsuchikane K."/>
            <person name="Ezaki T."/>
            <person name="Fujita N."/>
        </authorList>
    </citation>
    <scope>NUCLEOTIDE SEQUENCE [LARGE SCALE GENOMIC DNA]</scope>
    <source>
        <strain evidence="1 2">NBRC 14164</strain>
    </source>
</reference>
<protein>
    <submittedName>
        <fullName evidence="1">Uncharacterized protein</fullName>
    </submittedName>
</protein>
<name>A0ABM7EL78_PSEPU</name>
<gene>
    <name evidence="1" type="ORF">PP4_47580</name>
</gene>
<keyword evidence="2" id="KW-1185">Reference proteome</keyword>
<dbReference type="EMBL" id="AP013070">
    <property type="protein sequence ID" value="BAN56611.1"/>
    <property type="molecule type" value="Genomic_DNA"/>
</dbReference>
<dbReference type="Proteomes" id="UP000016702">
    <property type="component" value="Chromosome"/>
</dbReference>
<sequence>MLSWDEFDREEDTSFVRSISCSVRRNDLYGSAIRRAREVIWRKYSRRSVLVGGKEQRNAYWIGRSIDPFSVYNIFDFLRDQPDRSQFVKYFNALADHAKVVVSLWLQALKVSLTSPFSAYDAELSIRRHRLRTFS</sequence>
<proteinExistence type="predicted"/>
<evidence type="ECO:0000313" key="1">
    <source>
        <dbReference type="EMBL" id="BAN56611.1"/>
    </source>
</evidence>
<evidence type="ECO:0000313" key="2">
    <source>
        <dbReference type="Proteomes" id="UP000016702"/>
    </source>
</evidence>
<accession>A0ABM7EL78</accession>
<organism evidence="1 2">
    <name type="scientific">Pseudomonas putida NBRC 14164</name>
    <dbReference type="NCBI Taxonomy" id="1211579"/>
    <lineage>
        <taxon>Bacteria</taxon>
        <taxon>Pseudomonadati</taxon>
        <taxon>Pseudomonadota</taxon>
        <taxon>Gammaproteobacteria</taxon>
        <taxon>Pseudomonadales</taxon>
        <taxon>Pseudomonadaceae</taxon>
        <taxon>Pseudomonas</taxon>
    </lineage>
</organism>